<feature type="domain" description="Serine aminopeptidase S33" evidence="2">
    <location>
        <begin position="55"/>
        <end position="215"/>
    </location>
</feature>
<dbReference type="Proteomes" id="UP000182085">
    <property type="component" value="Chromosome I"/>
</dbReference>
<dbReference type="Pfam" id="PF12146">
    <property type="entry name" value="Hydrolase_4"/>
    <property type="match status" value="1"/>
</dbReference>
<dbReference type="SUPFAM" id="SSF53474">
    <property type="entry name" value="alpha/beta-Hydrolases"/>
    <property type="match status" value="1"/>
</dbReference>
<dbReference type="Gene3D" id="3.40.50.1820">
    <property type="entry name" value="alpha/beta hydrolase"/>
    <property type="match status" value="1"/>
</dbReference>
<organism evidence="3 4">
    <name type="scientific">Pseudomonas rhodesiae</name>
    <dbReference type="NCBI Taxonomy" id="76760"/>
    <lineage>
        <taxon>Bacteria</taxon>
        <taxon>Pseudomonadati</taxon>
        <taxon>Pseudomonadota</taxon>
        <taxon>Gammaproteobacteria</taxon>
        <taxon>Pseudomonadales</taxon>
        <taxon>Pseudomonadaceae</taxon>
        <taxon>Pseudomonas</taxon>
    </lineage>
</organism>
<evidence type="ECO:0000313" key="3">
    <source>
        <dbReference type="EMBL" id="SDV00466.1"/>
    </source>
</evidence>
<dbReference type="PANTHER" id="PTHR43798:SF31">
    <property type="entry name" value="AB HYDROLASE SUPERFAMILY PROTEIN YCLE"/>
    <property type="match status" value="1"/>
</dbReference>
<gene>
    <name evidence="3" type="ORF">SAMN04490209_1733</name>
</gene>
<evidence type="ECO:0000313" key="4">
    <source>
        <dbReference type="Proteomes" id="UP000182085"/>
    </source>
</evidence>
<sequence length="236" mass="25842">MKQTNVVLIPGFMLNENLWGDIIPLLPNQLTIHHAPLVGNSIAEMALDALSRAPKQFILCGFSMGGYVAREIVRLAPERVIGLIIVASSSRSESPEQAAQKKASVAQILNREFVGLSRSVIAKGLSPGNRTDQRLVGRIQTMSKTLGKEAFIAQSQVIRHDELHLLSSIKTPTLVIAAELDELRSVEESKEIVEHLQNSKLVCISDSGHMIPLEQPVILAKTITDWCSELIDQSPV</sequence>
<accession>A0AAE8HB83</accession>
<dbReference type="AlphaFoldDB" id="A0AAE8HB83"/>
<dbReference type="InterPro" id="IPR050266">
    <property type="entry name" value="AB_hydrolase_sf"/>
</dbReference>
<reference evidence="3 4" key="1">
    <citation type="submission" date="2016-10" db="EMBL/GenBank/DDBJ databases">
        <authorList>
            <person name="Varghese N."/>
            <person name="Submissions S."/>
        </authorList>
    </citation>
    <scope>NUCLEOTIDE SEQUENCE [LARGE SCALE GENOMIC DNA]</scope>
    <source>
        <strain evidence="3 4">BS2777</strain>
    </source>
</reference>
<dbReference type="PANTHER" id="PTHR43798">
    <property type="entry name" value="MONOACYLGLYCEROL LIPASE"/>
    <property type="match status" value="1"/>
</dbReference>
<name>A0AAE8HB83_9PSED</name>
<evidence type="ECO:0000256" key="1">
    <source>
        <dbReference type="ARBA" id="ARBA00022801"/>
    </source>
</evidence>
<dbReference type="GO" id="GO:0016020">
    <property type="term" value="C:membrane"/>
    <property type="evidence" value="ECO:0007669"/>
    <property type="project" value="TreeGrafter"/>
</dbReference>
<protein>
    <submittedName>
        <fullName evidence="3">Pimeloyl-ACP methyl ester carboxylesterase</fullName>
    </submittedName>
</protein>
<proteinExistence type="predicted"/>
<dbReference type="InterPro" id="IPR022742">
    <property type="entry name" value="Hydrolase_4"/>
</dbReference>
<dbReference type="EMBL" id="LT629801">
    <property type="protein sequence ID" value="SDV00466.1"/>
    <property type="molecule type" value="Genomic_DNA"/>
</dbReference>
<keyword evidence="4" id="KW-1185">Reference proteome</keyword>
<dbReference type="RefSeq" id="WP_034138537.1">
    <property type="nucleotide sequence ID" value="NZ_BAAAEG010000001.1"/>
</dbReference>
<evidence type="ECO:0000259" key="2">
    <source>
        <dbReference type="Pfam" id="PF12146"/>
    </source>
</evidence>
<keyword evidence="1" id="KW-0378">Hydrolase</keyword>
<dbReference type="GO" id="GO:0016787">
    <property type="term" value="F:hydrolase activity"/>
    <property type="evidence" value="ECO:0007669"/>
    <property type="project" value="UniProtKB-KW"/>
</dbReference>
<dbReference type="InterPro" id="IPR029058">
    <property type="entry name" value="AB_hydrolase_fold"/>
</dbReference>